<comment type="similarity">
    <text evidence="2">Belongs to the bacterial solute-binding protein ModA family.</text>
</comment>
<evidence type="ECO:0000256" key="13">
    <source>
        <dbReference type="PIRSR" id="PIRSR004846-1"/>
    </source>
</evidence>
<dbReference type="GO" id="GO:0030973">
    <property type="term" value="F:molybdate ion binding"/>
    <property type="evidence" value="ECO:0007669"/>
    <property type="project" value="TreeGrafter"/>
</dbReference>
<evidence type="ECO:0000256" key="3">
    <source>
        <dbReference type="ARBA" id="ARBA00022448"/>
    </source>
</evidence>
<gene>
    <name evidence="15" type="ORF">DC3_28910</name>
</gene>
<evidence type="ECO:0000313" key="16">
    <source>
        <dbReference type="Proteomes" id="UP000321306"/>
    </source>
</evidence>
<organism evidence="15 16">
    <name type="scientific">Deinococcus cellulosilyticus (strain DSM 18568 / NBRC 106333 / KACC 11606 / 5516J-15)</name>
    <dbReference type="NCBI Taxonomy" id="1223518"/>
    <lineage>
        <taxon>Bacteria</taxon>
        <taxon>Thermotogati</taxon>
        <taxon>Deinococcota</taxon>
        <taxon>Deinococci</taxon>
        <taxon>Deinococcales</taxon>
        <taxon>Deinococcaceae</taxon>
        <taxon>Deinococcus</taxon>
    </lineage>
</organism>
<evidence type="ECO:0000256" key="1">
    <source>
        <dbReference type="ARBA" id="ARBA00004236"/>
    </source>
</evidence>
<comment type="subunit">
    <text evidence="10">The complex is composed of two ATP-binding proteins (ModC), two transmembrane proteins (ModB) and a solute-binding protein (ModA).</text>
</comment>
<keyword evidence="13" id="KW-0500">Molybdenum</keyword>
<keyword evidence="3" id="KW-0813">Transport</keyword>
<evidence type="ECO:0000256" key="8">
    <source>
        <dbReference type="ARBA" id="ARBA00023245"/>
    </source>
</evidence>
<dbReference type="Gene3D" id="3.40.190.10">
    <property type="entry name" value="Periplasmic binding protein-like II"/>
    <property type="match status" value="2"/>
</dbReference>
<evidence type="ECO:0000256" key="9">
    <source>
        <dbReference type="ARBA" id="ARBA00056002"/>
    </source>
</evidence>
<comment type="function">
    <text evidence="9">Involved in the transport of molybdenum into the cell. Part of the binding-protein-dependent transport system ModABCD.</text>
</comment>
<dbReference type="GO" id="GO:0046872">
    <property type="term" value="F:metal ion binding"/>
    <property type="evidence" value="ECO:0007669"/>
    <property type="project" value="UniProtKB-KW"/>
</dbReference>
<evidence type="ECO:0000256" key="7">
    <source>
        <dbReference type="ARBA" id="ARBA00023136"/>
    </source>
</evidence>
<dbReference type="Pfam" id="PF13531">
    <property type="entry name" value="SBP_bac_11"/>
    <property type="match status" value="1"/>
</dbReference>
<evidence type="ECO:0000256" key="5">
    <source>
        <dbReference type="ARBA" id="ARBA00022723"/>
    </source>
</evidence>
<keyword evidence="7" id="KW-0472">Membrane</keyword>
<reference evidence="15 16" key="1">
    <citation type="submission" date="2019-07" db="EMBL/GenBank/DDBJ databases">
        <title>Whole genome shotgun sequence of Deinococcus cellulosilyticus NBRC 106333.</title>
        <authorList>
            <person name="Hosoyama A."/>
            <person name="Uohara A."/>
            <person name="Ohji S."/>
            <person name="Ichikawa N."/>
        </authorList>
    </citation>
    <scope>NUCLEOTIDE SEQUENCE [LARGE SCALE GENOMIC DNA]</scope>
    <source>
        <strain evidence="15 16">NBRC 106333</strain>
    </source>
</reference>
<dbReference type="RefSeq" id="WP_146885359.1">
    <property type="nucleotide sequence ID" value="NZ_BJXB01000012.1"/>
</dbReference>
<dbReference type="SUPFAM" id="SSF53850">
    <property type="entry name" value="Periplasmic binding protein-like II"/>
    <property type="match status" value="1"/>
</dbReference>
<dbReference type="PANTHER" id="PTHR30632">
    <property type="entry name" value="MOLYBDATE-BINDING PERIPLASMIC PROTEIN"/>
    <property type="match status" value="1"/>
</dbReference>
<keyword evidence="8" id="KW-0826">Tungsten</keyword>
<protein>
    <recommendedName>
        <fullName evidence="11">Molybdate-binding protein ModA</fullName>
    </recommendedName>
    <alternativeName>
        <fullName evidence="12">Molybdate/tungstate-binding protein ModA</fullName>
    </alternativeName>
</protein>
<comment type="caution">
    <text evidence="15">The sequence shown here is derived from an EMBL/GenBank/DDBJ whole genome shotgun (WGS) entry which is preliminary data.</text>
</comment>
<evidence type="ECO:0000256" key="10">
    <source>
        <dbReference type="ARBA" id="ARBA00062515"/>
    </source>
</evidence>
<feature type="chain" id="PRO_5022026271" description="Molybdate-binding protein ModA" evidence="14">
    <location>
        <begin position="19"/>
        <end position="250"/>
    </location>
</feature>
<feature type="signal peptide" evidence="14">
    <location>
        <begin position="1"/>
        <end position="18"/>
    </location>
</feature>
<dbReference type="PANTHER" id="PTHR30632:SF0">
    <property type="entry name" value="SULFATE-BINDING PROTEIN"/>
    <property type="match status" value="1"/>
</dbReference>
<dbReference type="InterPro" id="IPR005950">
    <property type="entry name" value="ModA"/>
</dbReference>
<keyword evidence="6 14" id="KW-0732">Signal</keyword>
<evidence type="ECO:0000256" key="6">
    <source>
        <dbReference type="ARBA" id="ARBA00022729"/>
    </source>
</evidence>
<sequence length="250" mass="26827">MKKPLLFALMLFSPLAHAQSITVFAAASLTDAFKEIGSAFQNKTGVEVTFQFAGSQVLRTQLEQGAKADVYASASDAQFDPLVKSGLVNGKQTFTRNQLVVIVPLKNPAGIRSLSDLAKPGVKVVVAQSSVPVGQYTRQVFENLSRTSKTSFSQKALKNVVSEETNVRQVALKVQFGEADAGVVYTTDLTPGVRAQVKTIPIAGKYNVVATYPMGTVKGGNPNAAGQFVKFVLSKEGQNILKKWGFLKVK</sequence>
<dbReference type="PIRSF" id="PIRSF004846">
    <property type="entry name" value="ModA"/>
    <property type="match status" value="1"/>
</dbReference>
<evidence type="ECO:0000256" key="12">
    <source>
        <dbReference type="ARBA" id="ARBA00078141"/>
    </source>
</evidence>
<evidence type="ECO:0000256" key="4">
    <source>
        <dbReference type="ARBA" id="ARBA00022475"/>
    </source>
</evidence>
<evidence type="ECO:0000313" key="15">
    <source>
        <dbReference type="EMBL" id="GEM47256.1"/>
    </source>
</evidence>
<dbReference type="FunFam" id="3.40.190.10:FF:000030">
    <property type="entry name" value="Molybdate ABC transporter substrate-binding protein"/>
    <property type="match status" value="1"/>
</dbReference>
<keyword evidence="5 13" id="KW-0479">Metal-binding</keyword>
<dbReference type="NCBIfam" id="TIGR01256">
    <property type="entry name" value="modA"/>
    <property type="match status" value="1"/>
</dbReference>
<name>A0A511N4A9_DEIC1</name>
<dbReference type="GO" id="GO:0005886">
    <property type="term" value="C:plasma membrane"/>
    <property type="evidence" value="ECO:0007669"/>
    <property type="project" value="UniProtKB-SubCell"/>
</dbReference>
<dbReference type="CDD" id="cd13538">
    <property type="entry name" value="PBP2_ModA_like_1"/>
    <property type="match status" value="1"/>
</dbReference>
<dbReference type="InterPro" id="IPR050682">
    <property type="entry name" value="ModA/WtpA"/>
</dbReference>
<feature type="binding site" evidence="13">
    <location>
        <position position="55"/>
    </location>
    <ligand>
        <name>molybdate</name>
        <dbReference type="ChEBI" id="CHEBI:36264"/>
    </ligand>
</feature>
<evidence type="ECO:0000256" key="2">
    <source>
        <dbReference type="ARBA" id="ARBA00009175"/>
    </source>
</evidence>
<evidence type="ECO:0000256" key="11">
    <source>
        <dbReference type="ARBA" id="ARBA00073171"/>
    </source>
</evidence>
<dbReference type="Proteomes" id="UP000321306">
    <property type="component" value="Unassembled WGS sequence"/>
</dbReference>
<keyword evidence="16" id="KW-1185">Reference proteome</keyword>
<feature type="binding site" evidence="13">
    <location>
        <position position="167"/>
    </location>
    <ligand>
        <name>molybdate</name>
        <dbReference type="ChEBI" id="CHEBI:36264"/>
    </ligand>
</feature>
<dbReference type="GO" id="GO:0015689">
    <property type="term" value="P:molybdate ion transport"/>
    <property type="evidence" value="ECO:0007669"/>
    <property type="project" value="InterPro"/>
</dbReference>
<keyword evidence="4" id="KW-1003">Cell membrane</keyword>
<dbReference type="OrthoDB" id="9785015at2"/>
<dbReference type="AlphaFoldDB" id="A0A511N4A9"/>
<dbReference type="EMBL" id="BJXB01000012">
    <property type="protein sequence ID" value="GEM47256.1"/>
    <property type="molecule type" value="Genomic_DNA"/>
</dbReference>
<feature type="binding site" evidence="13">
    <location>
        <position position="28"/>
    </location>
    <ligand>
        <name>molybdate</name>
        <dbReference type="ChEBI" id="CHEBI:36264"/>
    </ligand>
</feature>
<evidence type="ECO:0000256" key="14">
    <source>
        <dbReference type="SAM" id="SignalP"/>
    </source>
</evidence>
<proteinExistence type="inferred from homology"/>
<feature type="binding site" evidence="13">
    <location>
        <position position="185"/>
    </location>
    <ligand>
        <name>molybdate</name>
        <dbReference type="ChEBI" id="CHEBI:36264"/>
    </ligand>
</feature>
<comment type="subcellular location">
    <subcellularLocation>
        <location evidence="1">Cell membrane</location>
    </subcellularLocation>
</comment>
<accession>A0A511N4A9</accession>